<dbReference type="EMBL" id="GL629807">
    <property type="protein sequence ID" value="EFW99952.1"/>
    <property type="molecule type" value="Genomic_DNA"/>
</dbReference>
<dbReference type="AlphaFoldDB" id="F0XQV4"/>
<keyword evidence="2" id="KW-0812">Transmembrane</keyword>
<dbReference type="RefSeq" id="XP_014169367.1">
    <property type="nucleotide sequence ID" value="XM_014313892.1"/>
</dbReference>
<feature type="region of interest" description="Disordered" evidence="1">
    <location>
        <begin position="103"/>
        <end position="125"/>
    </location>
</feature>
<reference evidence="3 4" key="1">
    <citation type="journal article" date="2011" name="Proc. Natl. Acad. Sci. U.S.A.">
        <title>Genome and transcriptome analyses of the mountain pine beetle-fungal symbiont Grosmannia clavigera, a lodgepole pine pathogen.</title>
        <authorList>
            <person name="DiGuistini S."/>
            <person name="Wang Y."/>
            <person name="Liao N.Y."/>
            <person name="Taylor G."/>
            <person name="Tanguay P."/>
            <person name="Feau N."/>
            <person name="Henrissat B."/>
            <person name="Chan S.K."/>
            <person name="Hesse-Orce U."/>
            <person name="Alamouti S.M."/>
            <person name="Tsui C.K.M."/>
            <person name="Docking R.T."/>
            <person name="Levasseur A."/>
            <person name="Haridas S."/>
            <person name="Robertson G."/>
            <person name="Birol I."/>
            <person name="Holt R.A."/>
            <person name="Marra M.A."/>
            <person name="Hamelin R.C."/>
            <person name="Hirst M."/>
            <person name="Jones S.J.M."/>
            <person name="Bohlmann J."/>
            <person name="Breuil C."/>
        </authorList>
    </citation>
    <scope>NUCLEOTIDE SEQUENCE [LARGE SCALE GENOMIC DNA]</scope>
    <source>
        <strain evidence="4">kw1407 / UAMH 11150</strain>
    </source>
</reference>
<dbReference type="GeneID" id="25975718"/>
<dbReference type="OrthoDB" id="5426355at2759"/>
<keyword evidence="2" id="KW-1133">Transmembrane helix</keyword>
<sequence length="230" mass="24053">MAETTLMPFSILPSCAYECVHLYDANAACVPPAVTTAALVTYANCFCSDTRVAPFSTGTAGVCDTACTTESGGLGSIHTWFSSFCSVNVAAYEAAATTGAAATAATSGTANRNGTSSDSGKGQSTGQAWLSSHKQWVAFIVIVVVGIALIWIGAAMWRRRYLRNKDRQFALDKSLAAHSSAGPNIPSSGSQSQADVHNPHVGVFAPANPNIEPAYNTEKTQPGSTERRRP</sequence>
<proteinExistence type="predicted"/>
<feature type="transmembrane region" description="Helical" evidence="2">
    <location>
        <begin position="136"/>
        <end position="157"/>
    </location>
</feature>
<evidence type="ECO:0000256" key="1">
    <source>
        <dbReference type="SAM" id="MobiDB-lite"/>
    </source>
</evidence>
<feature type="compositionally biased region" description="Polar residues" evidence="1">
    <location>
        <begin position="181"/>
        <end position="195"/>
    </location>
</feature>
<dbReference type="eggNOG" id="ENOG502SPC3">
    <property type="taxonomic scope" value="Eukaryota"/>
</dbReference>
<dbReference type="InParanoid" id="F0XQV4"/>
<evidence type="ECO:0000313" key="3">
    <source>
        <dbReference type="EMBL" id="EFW99952.1"/>
    </source>
</evidence>
<dbReference type="Proteomes" id="UP000007796">
    <property type="component" value="Unassembled WGS sequence"/>
</dbReference>
<dbReference type="HOGENOM" id="CLU_093250_0_0_1"/>
<organism evidence="4">
    <name type="scientific">Grosmannia clavigera (strain kw1407 / UAMH 11150)</name>
    <name type="common">Blue stain fungus</name>
    <name type="synonym">Graphiocladiella clavigera</name>
    <dbReference type="NCBI Taxonomy" id="655863"/>
    <lineage>
        <taxon>Eukaryota</taxon>
        <taxon>Fungi</taxon>
        <taxon>Dikarya</taxon>
        <taxon>Ascomycota</taxon>
        <taxon>Pezizomycotina</taxon>
        <taxon>Sordariomycetes</taxon>
        <taxon>Sordariomycetidae</taxon>
        <taxon>Ophiostomatales</taxon>
        <taxon>Ophiostomataceae</taxon>
        <taxon>Leptographium</taxon>
    </lineage>
</organism>
<evidence type="ECO:0000313" key="4">
    <source>
        <dbReference type="Proteomes" id="UP000007796"/>
    </source>
</evidence>
<name>F0XQV4_GROCL</name>
<feature type="region of interest" description="Disordered" evidence="1">
    <location>
        <begin position="180"/>
        <end position="230"/>
    </location>
</feature>
<evidence type="ECO:0000256" key="2">
    <source>
        <dbReference type="SAM" id="Phobius"/>
    </source>
</evidence>
<keyword evidence="2" id="KW-0472">Membrane</keyword>
<evidence type="ECO:0008006" key="5">
    <source>
        <dbReference type="Google" id="ProtNLM"/>
    </source>
</evidence>
<accession>F0XQV4</accession>
<keyword evidence="4" id="KW-1185">Reference proteome</keyword>
<gene>
    <name evidence="3" type="ORF">CMQ_270</name>
</gene>
<protein>
    <recommendedName>
        <fullName evidence="5">Integral membrane protein</fullName>
    </recommendedName>
</protein>
<feature type="compositionally biased region" description="Polar residues" evidence="1">
    <location>
        <begin position="111"/>
        <end position="125"/>
    </location>
</feature>